<evidence type="ECO:0000313" key="2">
    <source>
        <dbReference type="EMBL" id="KZV94634.1"/>
    </source>
</evidence>
<dbReference type="EMBL" id="KV425969">
    <property type="protein sequence ID" value="KZV94634.1"/>
    <property type="molecule type" value="Genomic_DNA"/>
</dbReference>
<evidence type="ECO:0000256" key="1">
    <source>
        <dbReference type="SAM" id="MobiDB-lite"/>
    </source>
</evidence>
<gene>
    <name evidence="2" type="ORF">EXIGLDRAFT_766920</name>
</gene>
<feature type="compositionally biased region" description="Basic and acidic residues" evidence="1">
    <location>
        <begin position="84"/>
        <end position="93"/>
    </location>
</feature>
<keyword evidence="3" id="KW-1185">Reference proteome</keyword>
<proteinExistence type="predicted"/>
<reference evidence="2 3" key="1">
    <citation type="journal article" date="2016" name="Mol. Biol. Evol.">
        <title>Comparative Genomics of Early-Diverging Mushroom-Forming Fungi Provides Insights into the Origins of Lignocellulose Decay Capabilities.</title>
        <authorList>
            <person name="Nagy L.G."/>
            <person name="Riley R."/>
            <person name="Tritt A."/>
            <person name="Adam C."/>
            <person name="Daum C."/>
            <person name="Floudas D."/>
            <person name="Sun H."/>
            <person name="Yadav J.S."/>
            <person name="Pangilinan J."/>
            <person name="Larsson K.H."/>
            <person name="Matsuura K."/>
            <person name="Barry K."/>
            <person name="Labutti K."/>
            <person name="Kuo R."/>
            <person name="Ohm R.A."/>
            <person name="Bhattacharya S.S."/>
            <person name="Shirouzu T."/>
            <person name="Yoshinaga Y."/>
            <person name="Martin F.M."/>
            <person name="Grigoriev I.V."/>
            <person name="Hibbett D.S."/>
        </authorList>
    </citation>
    <scope>NUCLEOTIDE SEQUENCE [LARGE SCALE GENOMIC DNA]</scope>
    <source>
        <strain evidence="2 3">HHB12029</strain>
    </source>
</reference>
<protein>
    <submittedName>
        <fullName evidence="2">Uncharacterized protein</fullName>
    </submittedName>
</protein>
<name>A0A165JC50_EXIGL</name>
<accession>A0A165JC50</accession>
<organism evidence="2 3">
    <name type="scientific">Exidia glandulosa HHB12029</name>
    <dbReference type="NCBI Taxonomy" id="1314781"/>
    <lineage>
        <taxon>Eukaryota</taxon>
        <taxon>Fungi</taxon>
        <taxon>Dikarya</taxon>
        <taxon>Basidiomycota</taxon>
        <taxon>Agaricomycotina</taxon>
        <taxon>Agaricomycetes</taxon>
        <taxon>Auriculariales</taxon>
        <taxon>Exidiaceae</taxon>
        <taxon>Exidia</taxon>
    </lineage>
</organism>
<feature type="compositionally biased region" description="Low complexity" evidence="1">
    <location>
        <begin position="67"/>
        <end position="80"/>
    </location>
</feature>
<feature type="region of interest" description="Disordered" evidence="1">
    <location>
        <begin position="160"/>
        <end position="181"/>
    </location>
</feature>
<feature type="region of interest" description="Disordered" evidence="1">
    <location>
        <begin position="26"/>
        <end position="142"/>
    </location>
</feature>
<feature type="compositionally biased region" description="Acidic residues" evidence="1">
    <location>
        <begin position="116"/>
        <end position="126"/>
    </location>
</feature>
<evidence type="ECO:0000313" key="3">
    <source>
        <dbReference type="Proteomes" id="UP000077266"/>
    </source>
</evidence>
<dbReference type="Proteomes" id="UP000077266">
    <property type="component" value="Unassembled WGS sequence"/>
</dbReference>
<sequence>MILVALSVRVDDSYVQQQPTSFYGIDAPSANTASFYPTPVPPSNAGKRGWSDEGRGPDAGAFQLVDSPTSVAVPPATTAADLDQMPRRGDDHSKHKPPPLRPAPEHASNSFSSESNYEEDEFEDARDDNGRREDGYAVLPVDSRPSSVVRHYENAMPTPRIDGVFLKSSPTAVPPGAFVLD</sequence>
<dbReference type="AlphaFoldDB" id="A0A165JC50"/>
<dbReference type="InParanoid" id="A0A165JC50"/>